<sequence length="1709" mass="196917">MDLILPGITLIISASYCFNHGRFSSLMNLLQINEKEITVKDSTYSGYEEHVYTPKSGVQITKITDGANVIWEDKQKLTQCLSASTITKKFLIHLIHLVIKVTSKKKNEIYYKRLDGKFVSISQQEYDLLRLDPSQLNDSSVHFDIASKSLNEHVFKSVIKYHDGVPTLLVETIPPYKLVSVYDDFRPIWVNRSSMSYVENIIAYFFFARYHLVMLKLKTNEESKFINFMYKDGIWNEVEYYTFMNKFLRLKHHVPISGYLEFNILKLPEEEGFLIETDEKFGIELTTYTPRRGYILNTVLKGENILWDSANERCISVILLKKQGVIYGINLTLMDNHDERSTLNFIYEDSVYRTVSDEDFRKFNTKLVDPNEFRKYQQEKQRADQEDAEVSEEEAEVIIEEPDSADGPDSSDAADYKEYTEYTVEEEPPIQPQQAHFTRSEAQPEEERREEGSPEPDPEEVRRERPQPECPPEHERHQEPRPGPQPEQVRRQKPRPEPEPGAPEEDSEPQALDISDHNTRVFLRNSFKLEEVDTYEFLCTKKVHVPSITDGSMLIWDNKKSDKFSKLYVHHRKDLSQLIKLVTQVRTGDAIHFFKRHSANFETIDNTEYDALFEKMRASYNLLDSSILLNLNKTPKEQFFDYYVEYDDGVHVTKFITKSLFKLARILDGHNMLWQGLANEKCSCITRNKFYKGSELIVLNISALTNLSTAKFFKKLDGAFSEINQVDYKTEYNRLKESIPFVSNVTLNLSANVNESNFLYIETTEGKFTHGKYFPKSGYVLNKVSYGSNILWSSTRNRCKKVSLLKGNKSEKMVSISIVSNTTPELYFNFVNGKFVKLRNFIEYDFTLKEYNKSDSDEDQCAFCRTQLQRRYTILDNVNKIYLNINVDDPNVYTCFVNGLVMNKMFAPKDGYVFTDITDVNVFLFRSKSDSVLCVFIHVFYGTNGPQLVKYRTLGIDESGPGSLYYLEILDLNVKTIGADEFTSKLAELERELDRLKESQNKKLPLDVSSGNAESVEKTGKFKGLEYKEFRANEGYFFSKIIFSEDLVYSLDVDEDCAVVRSYFFADLVVLAELDFVIPDSRNSKVFLYRFSNDFITMDLDGFNNLLGSIAVLVSKCVALELADFNSKNTFEAETTEAVGESSLKQKLFSSKEKFFTSITANESTVWKANSDLFLAREVSVYYDDDHPYLLKILLQNLDHDETNMFFAFLRKKWTEINYTEFMNKINREAGDAQDEDDDSDLDLYDVDITNNINPEHVNYNTGRANGVLFIEVSLKDASSGIRSVSDKGNLMWESPSQGLACKIALVYYFENVPQLLKLTLFSESHLHKHVSNGYWLEIDEDIFSRKLASFESLSKVSTEPEPTRKVLCKLDTARIDTTLVRLSTSTLNKLTFNQYKPLSGGSFIEVFDGTLIWRTDSDQVCNLVRIYFSNEARVLAKLFLSTDLGVDSYLYFNNSGGTWTPISSQDFESTLDELDRNFVEEQPTDVPDFDLEDAFSDIEQEEAPNLGTEQEDISFDEFIQPDQSFNLGTEQEDLFAEDFIKPEHYTNLGTEQDEVSPEDFIKPEQSSNLGTQREEPPSEPVEVEAEDESEIHILEAEVNNLDPKYFSVEKGTCRSVPFTKIRAKSYNLISEIKDGDTTVWVKNDKYFCTHAKLFSENGQAKLAEIIVKSVTSKMRFLVKTSEGWRSVDEDDFNKRYSSLSDKCSSSTC</sequence>
<evidence type="ECO:0000313" key="2">
    <source>
        <dbReference type="EMBL" id="BAM39740.1"/>
    </source>
</evidence>
<feature type="compositionally biased region" description="Basic and acidic residues" evidence="1">
    <location>
        <begin position="488"/>
        <end position="498"/>
    </location>
</feature>
<dbReference type="Proteomes" id="UP000003786">
    <property type="component" value="Chromosome 2"/>
</dbReference>
<dbReference type="eggNOG" id="ENOG502QXMP">
    <property type="taxonomic scope" value="Eukaryota"/>
</dbReference>
<feature type="compositionally biased region" description="Basic and acidic residues" evidence="1">
    <location>
        <begin position="376"/>
        <end position="385"/>
    </location>
</feature>
<proteinExistence type="predicted"/>
<feature type="region of interest" description="Disordered" evidence="1">
    <location>
        <begin position="1551"/>
        <end position="1584"/>
    </location>
</feature>
<protein>
    <submittedName>
        <fullName evidence="2">Uncharacterized protein</fullName>
    </submittedName>
</protein>
<name>J4D6R8_THEOR</name>
<dbReference type="OrthoDB" id="360827at2759"/>
<dbReference type="InterPro" id="IPR007480">
    <property type="entry name" value="DUF529"/>
</dbReference>
<dbReference type="STRING" id="869250.J4D6R8"/>
<organism evidence="2 3">
    <name type="scientific">Theileria orientalis strain Shintoku</name>
    <dbReference type="NCBI Taxonomy" id="869250"/>
    <lineage>
        <taxon>Eukaryota</taxon>
        <taxon>Sar</taxon>
        <taxon>Alveolata</taxon>
        <taxon>Apicomplexa</taxon>
        <taxon>Aconoidasida</taxon>
        <taxon>Piroplasmida</taxon>
        <taxon>Theileriidae</taxon>
        <taxon>Theileria</taxon>
    </lineage>
</organism>
<feature type="region of interest" description="Disordered" evidence="1">
    <location>
        <begin position="376"/>
        <end position="517"/>
    </location>
</feature>
<evidence type="ECO:0000313" key="3">
    <source>
        <dbReference type="Proteomes" id="UP000003786"/>
    </source>
</evidence>
<dbReference type="EMBL" id="AP011947">
    <property type="protein sequence ID" value="BAM39740.1"/>
    <property type="molecule type" value="Genomic_DNA"/>
</dbReference>
<accession>J4D6R8</accession>
<dbReference type="Pfam" id="PF04385">
    <property type="entry name" value="FAINT"/>
    <property type="match status" value="6"/>
</dbReference>
<feature type="compositionally biased region" description="Basic and acidic residues" evidence="1">
    <location>
        <begin position="459"/>
        <end position="480"/>
    </location>
</feature>
<feature type="compositionally biased region" description="Acidic residues" evidence="1">
    <location>
        <begin position="386"/>
        <end position="406"/>
    </location>
</feature>
<evidence type="ECO:0000256" key="1">
    <source>
        <dbReference type="SAM" id="MobiDB-lite"/>
    </source>
</evidence>
<keyword evidence="3" id="KW-1185">Reference proteome</keyword>
<dbReference type="VEuPathDB" id="PiroplasmaDB:TOT_020000013"/>
<reference evidence="2 3" key="1">
    <citation type="journal article" date="2012" name="MBio">
        <title>Comparative genome analysis of three eukaryotic parasites with differing abilities to transform leukocytes reveals key mediators of Theileria-induced leukocyte transformation.</title>
        <authorList>
            <person name="Hayashida K."/>
            <person name="Hara Y."/>
            <person name="Abe T."/>
            <person name="Yamasaki C."/>
            <person name="Toyoda A."/>
            <person name="Kosuge T."/>
            <person name="Suzuki Y."/>
            <person name="Sato Y."/>
            <person name="Kawashima S."/>
            <person name="Katayama T."/>
            <person name="Wakaguri H."/>
            <person name="Inoue N."/>
            <person name="Homma K."/>
            <person name="Tada-Umezaki M."/>
            <person name="Yagi Y."/>
            <person name="Fujii Y."/>
            <person name="Habara T."/>
            <person name="Kanehisa M."/>
            <person name="Watanabe H."/>
            <person name="Ito K."/>
            <person name="Gojobori T."/>
            <person name="Sugawara H."/>
            <person name="Imanishi T."/>
            <person name="Weir W."/>
            <person name="Gardner M."/>
            <person name="Pain A."/>
            <person name="Shiels B."/>
            <person name="Hattori M."/>
            <person name="Nene V."/>
            <person name="Sugimoto C."/>
        </authorList>
    </citation>
    <scope>NUCLEOTIDE SEQUENCE [LARGE SCALE GENOMIC DNA]</scope>
    <source>
        <strain evidence="2 3">Shintoku</strain>
    </source>
</reference>
<dbReference type="RefSeq" id="XP_009690041.1">
    <property type="nucleotide sequence ID" value="XM_009691746.1"/>
</dbReference>
<dbReference type="KEGG" id="tot:TOT_020000013"/>
<dbReference type="GeneID" id="20714202"/>
<dbReference type="OMA" id="GYFFSKI"/>
<gene>
    <name evidence="2" type="ORF">TOT_020000013</name>
</gene>